<dbReference type="Pfam" id="PF21547">
    <property type="entry name" value="TTI1"/>
    <property type="match status" value="1"/>
</dbReference>
<dbReference type="InterPro" id="IPR016024">
    <property type="entry name" value="ARM-type_fold"/>
</dbReference>
<dbReference type="Proteomes" id="UP001214628">
    <property type="component" value="Chromosome 1"/>
</dbReference>
<evidence type="ECO:0000313" key="4">
    <source>
        <dbReference type="Proteomes" id="UP001214628"/>
    </source>
</evidence>
<dbReference type="PANTHER" id="PTHR18460:SF3">
    <property type="entry name" value="TELO2-INTERACTING PROTEIN 1 HOMOLOG"/>
    <property type="match status" value="1"/>
</dbReference>
<evidence type="ECO:0000313" key="3">
    <source>
        <dbReference type="EMBL" id="WFD42504.1"/>
    </source>
</evidence>
<organism evidence="3 4">
    <name type="scientific">Malassezia psittaci</name>
    <dbReference type="NCBI Taxonomy" id="1821823"/>
    <lineage>
        <taxon>Eukaryota</taxon>
        <taxon>Fungi</taxon>
        <taxon>Dikarya</taxon>
        <taxon>Basidiomycota</taxon>
        <taxon>Ustilaginomycotina</taxon>
        <taxon>Malasseziomycetes</taxon>
        <taxon>Malasseziales</taxon>
        <taxon>Malasseziaceae</taxon>
        <taxon>Malassezia</taxon>
    </lineage>
</organism>
<dbReference type="EMBL" id="CP118375">
    <property type="protein sequence ID" value="WFD42504.1"/>
    <property type="molecule type" value="Genomic_DNA"/>
</dbReference>
<evidence type="ECO:0000256" key="1">
    <source>
        <dbReference type="SAM" id="MobiDB-lite"/>
    </source>
</evidence>
<sequence length="1322" mass="145705">MVQSSGEAQTFVVVRPLCVTLLRHTTAPKLGNEIISTLQELLRVLGDVQRHGTLAPPLIHYIFYPLSQLLRREEGIKALPDRIRELTFKLLECLTKDWWQAWTASKLQASSSASLQEVSAWQIWEQLLLLGVMALSEHVRGSESCTLAISRFLIQLLQPRNEAAQTGQYEWDGESDLPSLDTVDESNGVSCFQIYPSDGHTRAARDDRACVGALSHIIKLALDMSLDSTHPNSLRCEMVKLASVASMTWLVGDRYLLVHDAQFSVSNALTCYKTASEEKDICATRASPIIPGIISSMIKLVGGRVQATGELVSHAYKLLASVLVVCVSDVVTAPLRSPTDRPTLRLEDFAQDFHEESVLSDTDTDLAFESETPATSIADTDSGLRNAAWFERTMHAVLLALLSLDVNQSRDYAAAEHAMIDCLLCVLQLMPETISAAWHDAMGDSSAQSPLCRLLSHLLDLGSRNRRSSVQTHALESIQTLFLDHPELWLERLGNVMDVALSLLPGAIRGVHDEQVVRNALRIETAATLCGSTLASCQLEYTRVGFLSHFRTHAQVESWGDTLMAALSAFDAMTFDDVSSLDGLLLRPHCPPLEPGSLAAIGAMFRACGRTVASLLVQIARPNSTPLPYSKAFASLMYFVQEGCHCRTRSKRQAVSQRRSVACLFAANEQLAAIAELIATPEHEAFLMRNEGRPLRKPVHALAKTITQLVLDAWNEDREEELYAAISEPKVEETAIVQPVEDTAELTRGLQLDNMEIDQSPGLQLKAGKALNTDFVDSARLGQISKVRHDTQLQRKAGLAAMSDALLLSILASCASLLGPQFRSCLLHTLYPLLSALASPSEDLARSAQCALDQIARACAYANAESCVMHHADYVLGAASHRLVVGLSAELRAGLTQMQLADAMHNTAKQIRAQGSLLGARTAPWVLVQVLEMLGVDALPKVEDAVEEVLDALDRFHGYDEICDGLLAVLARMLHLVASHQKQDGNSKATKEQLTNDKDPVTRFREWFISRDPIQSEEAFGLPAEDDLSSKSAAAPESANDAMNEDVDSPATRLQSIVTQIVSRSVPFLSHASALIRMRALQVLADSVRVLGPEQRTAELYPVLHRAWPLIMARLGTNTTRRTDPHFVSTGRDRAQQMLPSEQDSRVWINATQLVGLVGGAAPEVFGKMIVEQAWPRWKRLLDVLEHPIERKQTSLPVQMASENQHDLISTANSCFRIYDQHSTLGNVLLEVMRSLQQVINARQSHFPTETLFAIATYPTFQNTLDARQCTLFGRVGVSLYRTLRQVNEPLAWVVLRAVTSDCPPDYLRRNDLQITSLASIW</sequence>
<dbReference type="PANTHER" id="PTHR18460">
    <property type="entry name" value="TEL2 INTERACTING PROTEIN 1 TTI1 FAMILY MEMBER"/>
    <property type="match status" value="1"/>
</dbReference>
<keyword evidence="4" id="KW-1185">Reference proteome</keyword>
<dbReference type="GO" id="GO:0005737">
    <property type="term" value="C:cytoplasm"/>
    <property type="evidence" value="ECO:0007669"/>
    <property type="project" value="TreeGrafter"/>
</dbReference>
<reference evidence="3" key="1">
    <citation type="submission" date="2023-02" db="EMBL/GenBank/DDBJ databases">
        <title>Mating type loci evolution in Malassezia.</title>
        <authorList>
            <person name="Coelho M.A."/>
        </authorList>
    </citation>
    <scope>NUCLEOTIDE SEQUENCE</scope>
    <source>
        <strain evidence="3">CBS 14136</strain>
    </source>
</reference>
<dbReference type="InterPro" id="IPR057567">
    <property type="entry name" value="TPR_TTI1_C"/>
</dbReference>
<evidence type="ECO:0000259" key="2">
    <source>
        <dbReference type="Pfam" id="PF24181"/>
    </source>
</evidence>
<feature type="domain" description="TTI1 C-terminal TPR" evidence="2">
    <location>
        <begin position="970"/>
        <end position="1118"/>
    </location>
</feature>
<protein>
    <recommendedName>
        <fullName evidence="2">TTI1 C-terminal TPR domain-containing protein</fullName>
    </recommendedName>
</protein>
<name>A0AAF0F8V7_9BASI</name>
<dbReference type="SUPFAM" id="SSF48371">
    <property type="entry name" value="ARM repeat"/>
    <property type="match status" value="1"/>
</dbReference>
<dbReference type="Pfam" id="PF24181">
    <property type="entry name" value="TPR_TTI1_C"/>
    <property type="match status" value="1"/>
</dbReference>
<feature type="region of interest" description="Disordered" evidence="1">
    <location>
        <begin position="1022"/>
        <end position="1048"/>
    </location>
</feature>
<dbReference type="InterPro" id="IPR049362">
    <property type="entry name" value="TTI1_rpt"/>
</dbReference>
<proteinExistence type="predicted"/>
<accession>A0AAF0F8V7</accession>
<dbReference type="InterPro" id="IPR052587">
    <property type="entry name" value="TELO2-interacting_protein_1"/>
</dbReference>
<gene>
    <name evidence="3" type="ORF">MPSI1_001149</name>
</gene>